<evidence type="ECO:0000313" key="2">
    <source>
        <dbReference type="Proteomes" id="UP000515164"/>
    </source>
</evidence>
<dbReference type="GeneID" id="117216271"/>
<feature type="region of interest" description="Disordered" evidence="1">
    <location>
        <begin position="1"/>
        <end position="26"/>
    </location>
</feature>
<proteinExistence type="predicted"/>
<evidence type="ECO:0000256" key="1">
    <source>
        <dbReference type="SAM" id="MobiDB-lite"/>
    </source>
</evidence>
<dbReference type="RefSeq" id="XP_033318743.1">
    <property type="nucleotide sequence ID" value="XM_033462852.1"/>
</dbReference>
<evidence type="ECO:0000313" key="3">
    <source>
        <dbReference type="RefSeq" id="XP_033318743.1"/>
    </source>
</evidence>
<organism evidence="2 3">
    <name type="scientific">Bombus bifarius</name>
    <dbReference type="NCBI Taxonomy" id="103933"/>
    <lineage>
        <taxon>Eukaryota</taxon>
        <taxon>Metazoa</taxon>
        <taxon>Ecdysozoa</taxon>
        <taxon>Arthropoda</taxon>
        <taxon>Hexapoda</taxon>
        <taxon>Insecta</taxon>
        <taxon>Pterygota</taxon>
        <taxon>Neoptera</taxon>
        <taxon>Endopterygota</taxon>
        <taxon>Hymenoptera</taxon>
        <taxon>Apocrita</taxon>
        <taxon>Aculeata</taxon>
        <taxon>Apoidea</taxon>
        <taxon>Anthophila</taxon>
        <taxon>Apidae</taxon>
        <taxon>Bombus</taxon>
        <taxon>Pyrobombus</taxon>
    </lineage>
</organism>
<sequence length="95" mass="11156">MASRDRDHGLKYLSGAEKLKRKKQRDGYIKQQTNILKYVIETTSHLRQPNEGEEHTIMNQIPLEEENQELNTPMKENEEDTNETELDELETEVAN</sequence>
<accession>A0A6P8NC72</accession>
<reference evidence="3" key="1">
    <citation type="submission" date="2025-08" db="UniProtKB">
        <authorList>
            <consortium name="RefSeq"/>
        </authorList>
    </citation>
    <scope>IDENTIFICATION</scope>
    <source>
        <tissue evidence="3">Muscle</tissue>
    </source>
</reference>
<dbReference type="AlphaFoldDB" id="A0A6P8NC72"/>
<protein>
    <submittedName>
        <fullName evidence="3">Uncharacterized protein LOC117216271</fullName>
    </submittedName>
</protein>
<gene>
    <name evidence="3" type="primary">LOC117216271</name>
</gene>
<dbReference type="KEGG" id="bbif:117216271"/>
<name>A0A6P8NC72_9HYME</name>
<dbReference type="Proteomes" id="UP000515164">
    <property type="component" value="Unplaced"/>
</dbReference>
<feature type="region of interest" description="Disordered" evidence="1">
    <location>
        <begin position="66"/>
        <end position="95"/>
    </location>
</feature>
<feature type="compositionally biased region" description="Acidic residues" evidence="1">
    <location>
        <begin position="77"/>
        <end position="95"/>
    </location>
</feature>
<feature type="compositionally biased region" description="Basic and acidic residues" evidence="1">
    <location>
        <begin position="1"/>
        <end position="10"/>
    </location>
</feature>
<keyword evidence="2" id="KW-1185">Reference proteome</keyword>